<evidence type="ECO:0000256" key="4">
    <source>
        <dbReference type="ARBA" id="ARBA00022679"/>
    </source>
</evidence>
<evidence type="ECO:0000256" key="3">
    <source>
        <dbReference type="ARBA" id="ARBA00022603"/>
    </source>
</evidence>
<dbReference type="Gene3D" id="3.40.50.150">
    <property type="entry name" value="Vaccinia Virus protein VP39"/>
    <property type="match status" value="1"/>
</dbReference>
<gene>
    <name evidence="7" type="ORF">CC80DRAFT_596874</name>
</gene>
<evidence type="ECO:0000313" key="7">
    <source>
        <dbReference type="EMBL" id="KAF1952270.1"/>
    </source>
</evidence>
<dbReference type="EC" id="2.1.1.22" evidence="2"/>
<dbReference type="PANTHER" id="PTHR12303:SF6">
    <property type="entry name" value="CARNOSINE N-METHYLTRANSFERASE"/>
    <property type="match status" value="1"/>
</dbReference>
<dbReference type="SMART" id="SM01296">
    <property type="entry name" value="N2227"/>
    <property type="match status" value="1"/>
</dbReference>
<evidence type="ECO:0000313" key="8">
    <source>
        <dbReference type="Proteomes" id="UP000800035"/>
    </source>
</evidence>
<dbReference type="Proteomes" id="UP000800035">
    <property type="component" value="Unassembled WGS sequence"/>
</dbReference>
<feature type="region of interest" description="Disordered" evidence="6">
    <location>
        <begin position="350"/>
        <end position="384"/>
    </location>
</feature>
<evidence type="ECO:0000256" key="1">
    <source>
        <dbReference type="ARBA" id="ARBA00010086"/>
    </source>
</evidence>
<evidence type="ECO:0000256" key="2">
    <source>
        <dbReference type="ARBA" id="ARBA00012003"/>
    </source>
</evidence>
<dbReference type="PANTHER" id="PTHR12303">
    <property type="entry name" value="CARNOSINE N-METHYLTRANSFERASE"/>
    <property type="match status" value="1"/>
</dbReference>
<dbReference type="InterPro" id="IPR012901">
    <property type="entry name" value="CARME"/>
</dbReference>
<sequence>MAEKEWDGDFDPMADPEEQKHLLSVLDSFRSYRRLAHFNTTHVRRQAFYSLPSAHWTLLSQPPFNVLSSLSTIDNLIDSNAGLAEAIFTTGFQAFIAPSLDSEWVASIVPEKYAHDKYQAFSTVMDHLKVETTQTDMEKARSCVNQFYREWSAEGVVERRNCFDPVIESLDAEFQTRAEKEDGFDRSDINVLVPGAGLGRLVFDICRAGYTVEGNEISYHELMASSLILNHAESPGQFTIAPFALNCSNHLSRADQFRTFPIPDVHPGTELMKDTGNSKLPAHERMSMSTGDFCVLYSQPGSKETFDAVATVFFIDTAPNIIRYIEAVHNCLKLGGLWINLGPLLWHHVSRSSPSDEEKAQKREKEKGKDGNGDIDTGIADPGSVELTDDEVVALVGHLGFVVEMYEPGSVETGYISNTRSMLQNTYRASFWIARKT</sequence>
<accession>A0A6A5TJD8</accession>
<feature type="compositionally biased region" description="Basic and acidic residues" evidence="6">
    <location>
        <begin position="354"/>
        <end position="372"/>
    </location>
</feature>
<comment type="similarity">
    <text evidence="1">Belongs to the carnosine N-methyltransferase family.</text>
</comment>
<dbReference type="EMBL" id="ML977012">
    <property type="protein sequence ID" value="KAF1952270.1"/>
    <property type="molecule type" value="Genomic_DNA"/>
</dbReference>
<dbReference type="SUPFAM" id="SSF53335">
    <property type="entry name" value="S-adenosyl-L-methionine-dependent methyltransferases"/>
    <property type="match status" value="1"/>
</dbReference>
<name>A0A6A5TJD8_9PLEO</name>
<dbReference type="Pfam" id="PF07942">
    <property type="entry name" value="CARME"/>
    <property type="match status" value="1"/>
</dbReference>
<protein>
    <recommendedName>
        <fullName evidence="2">carnosine N-methyltransferase</fullName>
        <ecNumber evidence="2">2.1.1.22</ecNumber>
    </recommendedName>
</protein>
<keyword evidence="4" id="KW-0808">Transferase</keyword>
<dbReference type="GO" id="GO:0030735">
    <property type="term" value="F:carnosine N-methyltransferase activity"/>
    <property type="evidence" value="ECO:0007669"/>
    <property type="project" value="UniProtKB-EC"/>
</dbReference>
<dbReference type="InterPro" id="IPR029063">
    <property type="entry name" value="SAM-dependent_MTases_sf"/>
</dbReference>
<keyword evidence="3" id="KW-0489">Methyltransferase</keyword>
<dbReference type="OrthoDB" id="978at2759"/>
<reference evidence="7" key="1">
    <citation type="journal article" date="2020" name="Stud. Mycol.">
        <title>101 Dothideomycetes genomes: a test case for predicting lifestyles and emergence of pathogens.</title>
        <authorList>
            <person name="Haridas S."/>
            <person name="Albert R."/>
            <person name="Binder M."/>
            <person name="Bloem J."/>
            <person name="Labutti K."/>
            <person name="Salamov A."/>
            <person name="Andreopoulos B."/>
            <person name="Baker S."/>
            <person name="Barry K."/>
            <person name="Bills G."/>
            <person name="Bluhm B."/>
            <person name="Cannon C."/>
            <person name="Castanera R."/>
            <person name="Culley D."/>
            <person name="Daum C."/>
            <person name="Ezra D."/>
            <person name="Gonzalez J."/>
            <person name="Henrissat B."/>
            <person name="Kuo A."/>
            <person name="Liang C."/>
            <person name="Lipzen A."/>
            <person name="Lutzoni F."/>
            <person name="Magnuson J."/>
            <person name="Mondo S."/>
            <person name="Nolan M."/>
            <person name="Ohm R."/>
            <person name="Pangilinan J."/>
            <person name="Park H.-J."/>
            <person name="Ramirez L."/>
            <person name="Alfaro M."/>
            <person name="Sun H."/>
            <person name="Tritt A."/>
            <person name="Yoshinaga Y."/>
            <person name="Zwiers L.-H."/>
            <person name="Turgeon B."/>
            <person name="Goodwin S."/>
            <person name="Spatafora J."/>
            <person name="Crous P."/>
            <person name="Grigoriev I."/>
        </authorList>
    </citation>
    <scope>NUCLEOTIDE SEQUENCE</scope>
    <source>
        <strain evidence="7">CBS 675.92</strain>
    </source>
</reference>
<evidence type="ECO:0000256" key="6">
    <source>
        <dbReference type="SAM" id="MobiDB-lite"/>
    </source>
</evidence>
<dbReference type="GO" id="GO:0032259">
    <property type="term" value="P:methylation"/>
    <property type="evidence" value="ECO:0007669"/>
    <property type="project" value="UniProtKB-KW"/>
</dbReference>
<proteinExistence type="inferred from homology"/>
<evidence type="ECO:0000256" key="5">
    <source>
        <dbReference type="ARBA" id="ARBA00022691"/>
    </source>
</evidence>
<dbReference type="AlphaFoldDB" id="A0A6A5TJD8"/>
<keyword evidence="8" id="KW-1185">Reference proteome</keyword>
<organism evidence="7 8">
    <name type="scientific">Byssothecium circinans</name>
    <dbReference type="NCBI Taxonomy" id="147558"/>
    <lineage>
        <taxon>Eukaryota</taxon>
        <taxon>Fungi</taxon>
        <taxon>Dikarya</taxon>
        <taxon>Ascomycota</taxon>
        <taxon>Pezizomycotina</taxon>
        <taxon>Dothideomycetes</taxon>
        <taxon>Pleosporomycetidae</taxon>
        <taxon>Pleosporales</taxon>
        <taxon>Massarineae</taxon>
        <taxon>Massarinaceae</taxon>
        <taxon>Byssothecium</taxon>
    </lineage>
</organism>
<keyword evidence="5" id="KW-0949">S-adenosyl-L-methionine</keyword>